<feature type="region of interest" description="Disordered" evidence="1">
    <location>
        <begin position="1"/>
        <end position="26"/>
    </location>
</feature>
<reference evidence="2 3" key="1">
    <citation type="submission" date="2019-08" db="EMBL/GenBank/DDBJ databases">
        <title>The genome of the soybean aphid Biotype 1, its phylome, world population structure and adaptation to the North American continent.</title>
        <authorList>
            <person name="Giordano R."/>
            <person name="Donthu R.K."/>
            <person name="Hernandez A.G."/>
            <person name="Wright C.L."/>
            <person name="Zimin A.V."/>
        </authorList>
    </citation>
    <scope>NUCLEOTIDE SEQUENCE [LARGE SCALE GENOMIC DNA]</scope>
    <source>
        <tissue evidence="2">Whole aphids</tissue>
    </source>
</reference>
<evidence type="ECO:0000256" key="1">
    <source>
        <dbReference type="SAM" id="MobiDB-lite"/>
    </source>
</evidence>
<gene>
    <name evidence="2" type="ORF">AGLY_016651</name>
</gene>
<proteinExistence type="predicted"/>
<evidence type="ECO:0008006" key="4">
    <source>
        <dbReference type="Google" id="ProtNLM"/>
    </source>
</evidence>
<organism evidence="2 3">
    <name type="scientific">Aphis glycines</name>
    <name type="common">Soybean aphid</name>
    <dbReference type="NCBI Taxonomy" id="307491"/>
    <lineage>
        <taxon>Eukaryota</taxon>
        <taxon>Metazoa</taxon>
        <taxon>Ecdysozoa</taxon>
        <taxon>Arthropoda</taxon>
        <taxon>Hexapoda</taxon>
        <taxon>Insecta</taxon>
        <taxon>Pterygota</taxon>
        <taxon>Neoptera</taxon>
        <taxon>Paraneoptera</taxon>
        <taxon>Hemiptera</taxon>
        <taxon>Sternorrhyncha</taxon>
        <taxon>Aphidomorpha</taxon>
        <taxon>Aphidoidea</taxon>
        <taxon>Aphididae</taxon>
        <taxon>Aphidini</taxon>
        <taxon>Aphis</taxon>
        <taxon>Aphis</taxon>
    </lineage>
</organism>
<sequence>MTEQVDPPRRRLEVRQAKPRDFEQGQNDALKGIESAHAKFSPTNNQISLEPNDTLPRFATYSPTGSNALRSSEQIPLLKRYVNFSLTNRLYIEKGAVSQDSLPGDVHAAPPLRKYYQRSLLFRTVKPLLRTTTTHAIWRSLHGYYMHHLRATFIVIGCVYINRSLILPSCDNPKFMHGSNMQKTSTSQNAGKRTSSIALSPRNGNKNRFTPLLNLNDDSNDANTEKIDMDIEVLPEDRNLSVIIRNLPISITEAEIYEALLELNYEVTSVTRLQNRNKSPIPIVAMMSNMSGKL</sequence>
<comment type="caution">
    <text evidence="2">The sequence shown here is derived from an EMBL/GenBank/DDBJ whole genome shotgun (WGS) entry which is preliminary data.</text>
</comment>
<dbReference type="Proteomes" id="UP000475862">
    <property type="component" value="Unassembled WGS sequence"/>
</dbReference>
<name>A0A6G0SX97_APHGL</name>
<feature type="region of interest" description="Disordered" evidence="1">
    <location>
        <begin position="181"/>
        <end position="201"/>
    </location>
</feature>
<dbReference type="EMBL" id="VYZN01000468">
    <property type="protein sequence ID" value="KAE9523020.1"/>
    <property type="molecule type" value="Genomic_DNA"/>
</dbReference>
<feature type="compositionally biased region" description="Basic and acidic residues" evidence="1">
    <location>
        <begin position="1"/>
        <end position="23"/>
    </location>
</feature>
<keyword evidence="3" id="KW-1185">Reference proteome</keyword>
<protein>
    <recommendedName>
        <fullName evidence="4">RRM domain-containing protein</fullName>
    </recommendedName>
</protein>
<accession>A0A6G0SX97</accession>
<evidence type="ECO:0000313" key="3">
    <source>
        <dbReference type="Proteomes" id="UP000475862"/>
    </source>
</evidence>
<evidence type="ECO:0000313" key="2">
    <source>
        <dbReference type="EMBL" id="KAE9523020.1"/>
    </source>
</evidence>
<dbReference type="AlphaFoldDB" id="A0A6G0SX97"/>